<dbReference type="Gene3D" id="3.10.450.50">
    <property type="match status" value="1"/>
</dbReference>
<dbReference type="InterPro" id="IPR032710">
    <property type="entry name" value="NTF2-like_dom_sf"/>
</dbReference>
<dbReference type="SUPFAM" id="SSF54427">
    <property type="entry name" value="NTF2-like"/>
    <property type="match status" value="1"/>
</dbReference>
<name>A0ABV9H7Y2_9HYPH</name>
<feature type="domain" description="SnoaL-like" evidence="1">
    <location>
        <begin position="13"/>
        <end position="114"/>
    </location>
</feature>
<dbReference type="RefSeq" id="WP_374834502.1">
    <property type="nucleotide sequence ID" value="NZ_JBHEEZ010000055.1"/>
</dbReference>
<evidence type="ECO:0000313" key="2">
    <source>
        <dbReference type="EMBL" id="MFC4625548.1"/>
    </source>
</evidence>
<reference evidence="3" key="1">
    <citation type="journal article" date="2019" name="Int. J. Syst. Evol. Microbiol.">
        <title>The Global Catalogue of Microorganisms (GCM) 10K type strain sequencing project: providing services to taxonomists for standard genome sequencing and annotation.</title>
        <authorList>
            <consortium name="The Broad Institute Genomics Platform"/>
            <consortium name="The Broad Institute Genome Sequencing Center for Infectious Disease"/>
            <person name="Wu L."/>
            <person name="Ma J."/>
        </authorList>
    </citation>
    <scope>NUCLEOTIDE SEQUENCE [LARGE SCALE GENOMIC DNA]</scope>
    <source>
        <strain evidence="3">CGMCC 1.15731</strain>
    </source>
</reference>
<accession>A0ABV9H7Y2</accession>
<proteinExistence type="predicted"/>
<dbReference type="InterPro" id="IPR037401">
    <property type="entry name" value="SnoaL-like"/>
</dbReference>
<dbReference type="Pfam" id="PF12680">
    <property type="entry name" value="SnoaL_2"/>
    <property type="match status" value="1"/>
</dbReference>
<organism evidence="2 3">
    <name type="scientific">Daeguia caeni</name>
    <dbReference type="NCBI Taxonomy" id="439612"/>
    <lineage>
        <taxon>Bacteria</taxon>
        <taxon>Pseudomonadati</taxon>
        <taxon>Pseudomonadota</taxon>
        <taxon>Alphaproteobacteria</taxon>
        <taxon>Hyphomicrobiales</taxon>
        <taxon>Brucellaceae</taxon>
        <taxon>Daeguia</taxon>
    </lineage>
</organism>
<keyword evidence="3" id="KW-1185">Reference proteome</keyword>
<gene>
    <name evidence="2" type="ORF">ACFO1V_10020</name>
</gene>
<evidence type="ECO:0000259" key="1">
    <source>
        <dbReference type="Pfam" id="PF12680"/>
    </source>
</evidence>
<comment type="caution">
    <text evidence="2">The sequence shown here is derived from an EMBL/GenBank/DDBJ whole genome shotgun (WGS) entry which is preliminary data.</text>
</comment>
<sequence length="129" mass="14554">MPVAQLTETDFSDLFDAFNRHDIDAIMAFFADDCVFYTIGGTEVYGTRLEGKDAIAKAFTGVWTQMPDAQWADHRHFVCGNRAVSEWTFRGTDSTGARIEAEGCDLFTHRDGKIIIKQAFRKQRPVLKA</sequence>
<dbReference type="EMBL" id="JBHSEL010000097">
    <property type="protein sequence ID" value="MFC4625548.1"/>
    <property type="molecule type" value="Genomic_DNA"/>
</dbReference>
<protein>
    <submittedName>
        <fullName evidence="2">Nuclear transport factor 2 family protein</fullName>
    </submittedName>
</protein>
<dbReference type="Proteomes" id="UP001596042">
    <property type="component" value="Unassembled WGS sequence"/>
</dbReference>
<evidence type="ECO:0000313" key="3">
    <source>
        <dbReference type="Proteomes" id="UP001596042"/>
    </source>
</evidence>